<evidence type="ECO:0000256" key="1">
    <source>
        <dbReference type="PROSITE-ProRule" id="PRU01106"/>
    </source>
</evidence>
<evidence type="ECO:0000313" key="3">
    <source>
        <dbReference type="EMBL" id="QJW95984.1"/>
    </source>
</evidence>
<feature type="domain" description="HotDog ACOT-type" evidence="2">
    <location>
        <begin position="1"/>
        <end position="111"/>
    </location>
</feature>
<accession>A0A6M5YRB4</accession>
<dbReference type="RefSeq" id="WP_171471647.1">
    <property type="nucleotide sequence ID" value="NZ_CP053452.2"/>
</dbReference>
<dbReference type="GO" id="GO:0016790">
    <property type="term" value="F:thiolester hydrolase activity"/>
    <property type="evidence" value="ECO:0007669"/>
    <property type="project" value="UniProtKB-ARBA"/>
</dbReference>
<dbReference type="SUPFAM" id="SSF54637">
    <property type="entry name" value="Thioesterase/thiol ester dehydrase-isomerase"/>
    <property type="match status" value="1"/>
</dbReference>
<reference evidence="4" key="1">
    <citation type="submission" date="2020-05" db="EMBL/GenBank/DDBJ databases">
        <title>Frigoriglobus tundricola gen. nov., sp. nov., a psychrotolerant cellulolytic planctomycete of the family Gemmataceae with two divergent copies of 16S rRNA gene.</title>
        <authorList>
            <person name="Kulichevskaya I.S."/>
            <person name="Ivanova A.A."/>
            <person name="Naumoff D.G."/>
            <person name="Beletsky A.V."/>
            <person name="Rijpstra W.I.C."/>
            <person name="Sinninghe Damste J.S."/>
            <person name="Mardanov A.V."/>
            <person name="Ravin N.V."/>
            <person name="Dedysh S.N."/>
        </authorList>
    </citation>
    <scope>NUCLEOTIDE SEQUENCE [LARGE SCALE GENOMIC DNA]</scope>
    <source>
        <strain evidence="4">PL17</strain>
    </source>
</reference>
<dbReference type="PROSITE" id="PS51770">
    <property type="entry name" value="HOTDOG_ACOT"/>
    <property type="match status" value="1"/>
</dbReference>
<dbReference type="InterPro" id="IPR029069">
    <property type="entry name" value="HotDog_dom_sf"/>
</dbReference>
<dbReference type="Gene3D" id="3.10.129.10">
    <property type="entry name" value="Hotdog Thioesterase"/>
    <property type="match status" value="1"/>
</dbReference>
<keyword evidence="4" id="KW-1185">Reference proteome</keyword>
<name>A0A6M5YRB4_9BACT</name>
<dbReference type="Proteomes" id="UP000503447">
    <property type="component" value="Chromosome"/>
</dbReference>
<dbReference type="AlphaFoldDB" id="A0A6M5YRB4"/>
<evidence type="ECO:0000313" key="4">
    <source>
        <dbReference type="Proteomes" id="UP000503447"/>
    </source>
</evidence>
<dbReference type="InterPro" id="IPR006683">
    <property type="entry name" value="Thioestr_dom"/>
</dbReference>
<gene>
    <name evidence="3" type="ORF">FTUN_3538</name>
</gene>
<dbReference type="KEGG" id="ftj:FTUN_3538"/>
<organism evidence="3 4">
    <name type="scientific">Frigoriglobus tundricola</name>
    <dbReference type="NCBI Taxonomy" id="2774151"/>
    <lineage>
        <taxon>Bacteria</taxon>
        <taxon>Pseudomonadati</taxon>
        <taxon>Planctomycetota</taxon>
        <taxon>Planctomycetia</taxon>
        <taxon>Gemmatales</taxon>
        <taxon>Gemmataceae</taxon>
        <taxon>Frigoriglobus</taxon>
    </lineage>
</organism>
<keyword evidence="1" id="KW-0378">Hydrolase</keyword>
<evidence type="ECO:0000259" key="2">
    <source>
        <dbReference type="PROSITE" id="PS51770"/>
    </source>
</evidence>
<dbReference type="InterPro" id="IPR033120">
    <property type="entry name" value="HOTDOG_ACOT"/>
</dbReference>
<proteinExistence type="predicted"/>
<sequence>MSTTHSHKLVLPSDANHHGTLYAGAMLRLVLEAGYATAWKHVGPQANLVLRRVLNMECLRPVPVGVVVEIQGVVLRRTAAYLVCGLVGMPWDDEEGPWTEALFGFAQVNPDGKLTHFPDRLPAVHVPPGDVWERLERRMAKLLRVR</sequence>
<protein>
    <recommendedName>
        <fullName evidence="2">HotDog ACOT-type domain-containing protein</fullName>
    </recommendedName>
</protein>
<dbReference type="Pfam" id="PF03061">
    <property type="entry name" value="4HBT"/>
    <property type="match status" value="1"/>
</dbReference>
<dbReference type="EMBL" id="CP053452">
    <property type="protein sequence ID" value="QJW95984.1"/>
    <property type="molecule type" value="Genomic_DNA"/>
</dbReference>